<gene>
    <name evidence="1" type="ORF">CDL15_Pgr010660</name>
</gene>
<accession>A0A218VT44</accession>
<protein>
    <submittedName>
        <fullName evidence="1">Uncharacterized protein</fullName>
    </submittedName>
</protein>
<dbReference type="AlphaFoldDB" id="A0A218VT44"/>
<dbReference type="Proteomes" id="UP000197138">
    <property type="component" value="Unassembled WGS sequence"/>
</dbReference>
<name>A0A218VT44_PUNGR</name>
<reference evidence="2" key="1">
    <citation type="journal article" date="2017" name="Plant J.">
        <title>The pomegranate (Punica granatum L.) genome and the genomics of punicalagin biosynthesis.</title>
        <authorList>
            <person name="Qin G."/>
            <person name="Xu C."/>
            <person name="Ming R."/>
            <person name="Tang H."/>
            <person name="Guyot R."/>
            <person name="Kramer E.M."/>
            <person name="Hu Y."/>
            <person name="Yi X."/>
            <person name="Qi Y."/>
            <person name="Xu X."/>
            <person name="Gao Z."/>
            <person name="Pan H."/>
            <person name="Jian J."/>
            <person name="Tian Y."/>
            <person name="Yue Z."/>
            <person name="Xu Y."/>
        </authorList>
    </citation>
    <scope>NUCLEOTIDE SEQUENCE [LARGE SCALE GENOMIC DNA]</scope>
    <source>
        <strain evidence="2">cv. Dabenzi</strain>
    </source>
</reference>
<dbReference type="EMBL" id="MTKT01006106">
    <property type="protein sequence ID" value="OWM63260.1"/>
    <property type="molecule type" value="Genomic_DNA"/>
</dbReference>
<organism evidence="1 2">
    <name type="scientific">Punica granatum</name>
    <name type="common">Pomegranate</name>
    <dbReference type="NCBI Taxonomy" id="22663"/>
    <lineage>
        <taxon>Eukaryota</taxon>
        <taxon>Viridiplantae</taxon>
        <taxon>Streptophyta</taxon>
        <taxon>Embryophyta</taxon>
        <taxon>Tracheophyta</taxon>
        <taxon>Spermatophyta</taxon>
        <taxon>Magnoliopsida</taxon>
        <taxon>eudicotyledons</taxon>
        <taxon>Gunneridae</taxon>
        <taxon>Pentapetalae</taxon>
        <taxon>rosids</taxon>
        <taxon>malvids</taxon>
        <taxon>Myrtales</taxon>
        <taxon>Lythraceae</taxon>
        <taxon>Punica</taxon>
    </lineage>
</organism>
<proteinExistence type="predicted"/>
<sequence>MGADPWVPRDLGDESGKFGFRLVARSRAAVRRRRRWHRDGVGDVGCVKKEKKQRREWRWQVMEAAFYQLPVGNREAKDGFSAEDQKMQSWLQVQPVKQVAWDDEHGMRIS</sequence>
<evidence type="ECO:0000313" key="2">
    <source>
        <dbReference type="Proteomes" id="UP000197138"/>
    </source>
</evidence>
<evidence type="ECO:0000313" key="1">
    <source>
        <dbReference type="EMBL" id="OWM63260.1"/>
    </source>
</evidence>
<comment type="caution">
    <text evidence="1">The sequence shown here is derived from an EMBL/GenBank/DDBJ whole genome shotgun (WGS) entry which is preliminary data.</text>
</comment>